<dbReference type="Gene3D" id="4.10.400.10">
    <property type="entry name" value="Low-density Lipoprotein Receptor"/>
    <property type="match status" value="2"/>
</dbReference>
<evidence type="ECO:0000256" key="2">
    <source>
        <dbReference type="ARBA" id="ARBA00004308"/>
    </source>
</evidence>
<evidence type="ECO:0000256" key="4">
    <source>
        <dbReference type="ARBA" id="ARBA00022737"/>
    </source>
</evidence>
<dbReference type="EMBL" id="JOJR01001677">
    <property type="protein sequence ID" value="RCN30063.1"/>
    <property type="molecule type" value="Genomic_DNA"/>
</dbReference>
<feature type="compositionally biased region" description="Basic residues" evidence="9">
    <location>
        <begin position="59"/>
        <end position="77"/>
    </location>
</feature>
<dbReference type="STRING" id="29170.A0A368FD60"/>
<protein>
    <submittedName>
        <fullName evidence="10">Low-density lipoprotein receptor domain class A</fullName>
    </submittedName>
</protein>
<feature type="compositionally biased region" description="Low complexity" evidence="9">
    <location>
        <begin position="115"/>
        <end position="127"/>
    </location>
</feature>
<dbReference type="PROSITE" id="PS01209">
    <property type="entry name" value="LDLRA_1"/>
    <property type="match status" value="1"/>
</dbReference>
<dbReference type="PANTHER" id="PTHR24270">
    <property type="entry name" value="LOW-DENSITY LIPOPROTEIN RECEPTOR-RELATED"/>
    <property type="match status" value="1"/>
</dbReference>
<feature type="compositionally biased region" description="Basic residues" evidence="9">
    <location>
        <begin position="42"/>
        <end position="52"/>
    </location>
</feature>
<comment type="caution">
    <text evidence="10">The sequence shown here is derived from an EMBL/GenBank/DDBJ whole genome shotgun (WGS) entry which is preliminary data.</text>
</comment>
<dbReference type="InterPro" id="IPR002172">
    <property type="entry name" value="LDrepeatLR_classA_rpt"/>
</dbReference>
<name>A0A368FD60_ANCCA</name>
<keyword evidence="10" id="KW-0675">Receptor</keyword>
<keyword evidence="4" id="KW-0677">Repeat</keyword>
<accession>A0A368FD60</accession>
<comment type="subcellular location">
    <subcellularLocation>
        <location evidence="2">Endomembrane system</location>
    </subcellularLocation>
    <subcellularLocation>
        <location evidence="1">Membrane</location>
        <topology evidence="1">Single-pass membrane protein</topology>
    </subcellularLocation>
</comment>
<dbReference type="CDD" id="cd00112">
    <property type="entry name" value="LDLa"/>
    <property type="match status" value="2"/>
</dbReference>
<evidence type="ECO:0000256" key="3">
    <source>
        <dbReference type="ARBA" id="ARBA00022692"/>
    </source>
</evidence>
<dbReference type="Pfam" id="PF00057">
    <property type="entry name" value="Ldl_recept_a"/>
    <property type="match status" value="1"/>
</dbReference>
<dbReference type="PRINTS" id="PR00261">
    <property type="entry name" value="LDLRECEPTOR"/>
</dbReference>
<keyword evidence="6" id="KW-0472">Membrane</keyword>
<gene>
    <name evidence="10" type="ORF">ANCCAN_24172</name>
</gene>
<dbReference type="GO" id="GO:0005886">
    <property type="term" value="C:plasma membrane"/>
    <property type="evidence" value="ECO:0007669"/>
    <property type="project" value="TreeGrafter"/>
</dbReference>
<evidence type="ECO:0000313" key="10">
    <source>
        <dbReference type="EMBL" id="RCN30063.1"/>
    </source>
</evidence>
<evidence type="ECO:0000256" key="9">
    <source>
        <dbReference type="SAM" id="MobiDB-lite"/>
    </source>
</evidence>
<dbReference type="OrthoDB" id="10013209at2759"/>
<keyword evidence="11" id="KW-1185">Reference proteome</keyword>
<evidence type="ECO:0000256" key="8">
    <source>
        <dbReference type="PROSITE-ProRule" id="PRU00124"/>
    </source>
</evidence>
<dbReference type="SMART" id="SM00192">
    <property type="entry name" value="LDLa"/>
    <property type="match status" value="2"/>
</dbReference>
<dbReference type="GO" id="GO:0012505">
    <property type="term" value="C:endomembrane system"/>
    <property type="evidence" value="ECO:0007669"/>
    <property type="project" value="UniProtKB-SubCell"/>
</dbReference>
<comment type="caution">
    <text evidence="8">Lacks conserved residue(s) required for the propagation of feature annotation.</text>
</comment>
<evidence type="ECO:0000313" key="11">
    <source>
        <dbReference type="Proteomes" id="UP000252519"/>
    </source>
</evidence>
<evidence type="ECO:0000256" key="1">
    <source>
        <dbReference type="ARBA" id="ARBA00004167"/>
    </source>
</evidence>
<dbReference type="InterPro" id="IPR050685">
    <property type="entry name" value="LDLR"/>
</dbReference>
<dbReference type="AlphaFoldDB" id="A0A368FD60"/>
<dbReference type="PROSITE" id="PS50068">
    <property type="entry name" value="LDLRA_2"/>
    <property type="match status" value="1"/>
</dbReference>
<reference evidence="10 11" key="1">
    <citation type="submission" date="2014-10" db="EMBL/GenBank/DDBJ databases">
        <title>Draft genome of the hookworm Ancylostoma caninum.</title>
        <authorList>
            <person name="Mitreva M."/>
        </authorList>
    </citation>
    <scope>NUCLEOTIDE SEQUENCE [LARGE SCALE GENOMIC DNA]</scope>
    <source>
        <strain evidence="10 11">Baltimore</strain>
    </source>
</reference>
<keyword evidence="10" id="KW-0449">Lipoprotein</keyword>
<dbReference type="InterPro" id="IPR023415">
    <property type="entry name" value="LDLR_class-A_CS"/>
</dbReference>
<dbReference type="InterPro" id="IPR036055">
    <property type="entry name" value="LDL_receptor-like_sf"/>
</dbReference>
<dbReference type="GO" id="GO:0016192">
    <property type="term" value="P:vesicle-mediated transport"/>
    <property type="evidence" value="ECO:0007669"/>
    <property type="project" value="UniProtKB-ARBA"/>
</dbReference>
<keyword evidence="3" id="KW-0812">Transmembrane</keyword>
<keyword evidence="5" id="KW-1133">Transmembrane helix</keyword>
<evidence type="ECO:0000256" key="6">
    <source>
        <dbReference type="ARBA" id="ARBA00023136"/>
    </source>
</evidence>
<feature type="region of interest" description="Disordered" evidence="9">
    <location>
        <begin position="42"/>
        <end position="137"/>
    </location>
</feature>
<evidence type="ECO:0000256" key="7">
    <source>
        <dbReference type="ARBA" id="ARBA00023157"/>
    </source>
</evidence>
<sequence>MPTTRSTKSILKQERTYELRNRSKFSVNNFSANETAQKLKRAIKKKTKKSPHVKSISKAAKKAGKTVKKLVKNLRNLRSREEKGQFAAERSPLNMEEKRRAPLTNSQAHGNMYSPRTPRQEQQQRTTDSPPPPKGRLERFRDYIGRTCCSCFLKVLRDNHLFPKPDPLDGDEDDVSMVISTALRCDGKADCPDGSDELNCKECQSAFSCSISPKSKVKVCLRAEQLCDGIAHCPDGYDEEKHCSKF</sequence>
<organism evidence="10 11">
    <name type="scientific">Ancylostoma caninum</name>
    <name type="common">Dog hookworm</name>
    <dbReference type="NCBI Taxonomy" id="29170"/>
    <lineage>
        <taxon>Eukaryota</taxon>
        <taxon>Metazoa</taxon>
        <taxon>Ecdysozoa</taxon>
        <taxon>Nematoda</taxon>
        <taxon>Chromadorea</taxon>
        <taxon>Rhabditida</taxon>
        <taxon>Rhabditina</taxon>
        <taxon>Rhabditomorpha</taxon>
        <taxon>Strongyloidea</taxon>
        <taxon>Ancylostomatidae</taxon>
        <taxon>Ancylostomatinae</taxon>
        <taxon>Ancylostoma</taxon>
    </lineage>
</organism>
<dbReference type="SUPFAM" id="SSF57424">
    <property type="entry name" value="LDL receptor-like module"/>
    <property type="match status" value="2"/>
</dbReference>
<proteinExistence type="predicted"/>
<evidence type="ECO:0000256" key="5">
    <source>
        <dbReference type="ARBA" id="ARBA00022989"/>
    </source>
</evidence>
<keyword evidence="7" id="KW-1015">Disulfide bond</keyword>
<dbReference type="Proteomes" id="UP000252519">
    <property type="component" value="Unassembled WGS sequence"/>
</dbReference>